<dbReference type="AlphaFoldDB" id="A0A9P0P8J8"/>
<accession>A0A9P0P8J8</accession>
<gene>
    <name evidence="1" type="ORF">ACAOBT_LOCUS11575</name>
</gene>
<sequence>MNDMVFRDIHVITSKKTYLIFQNFREYNTSPPVSVGSKNNMQPH</sequence>
<name>A0A9P0P8J8_ACAOB</name>
<protein>
    <submittedName>
        <fullName evidence="1">Uncharacterized protein</fullName>
    </submittedName>
</protein>
<reference evidence="1" key="1">
    <citation type="submission" date="2022-03" db="EMBL/GenBank/DDBJ databases">
        <authorList>
            <person name="Sayadi A."/>
        </authorList>
    </citation>
    <scope>NUCLEOTIDE SEQUENCE</scope>
</reference>
<comment type="caution">
    <text evidence="1">The sequence shown here is derived from an EMBL/GenBank/DDBJ whole genome shotgun (WGS) entry which is preliminary data.</text>
</comment>
<dbReference type="Proteomes" id="UP001152888">
    <property type="component" value="Unassembled WGS sequence"/>
</dbReference>
<proteinExistence type="predicted"/>
<keyword evidence="2" id="KW-1185">Reference proteome</keyword>
<evidence type="ECO:0000313" key="2">
    <source>
        <dbReference type="Proteomes" id="UP001152888"/>
    </source>
</evidence>
<dbReference type="EMBL" id="CAKOFQ010006835">
    <property type="protein sequence ID" value="CAH1975358.1"/>
    <property type="molecule type" value="Genomic_DNA"/>
</dbReference>
<organism evidence="1 2">
    <name type="scientific">Acanthoscelides obtectus</name>
    <name type="common">Bean weevil</name>
    <name type="synonym">Bruchus obtectus</name>
    <dbReference type="NCBI Taxonomy" id="200917"/>
    <lineage>
        <taxon>Eukaryota</taxon>
        <taxon>Metazoa</taxon>
        <taxon>Ecdysozoa</taxon>
        <taxon>Arthropoda</taxon>
        <taxon>Hexapoda</taxon>
        <taxon>Insecta</taxon>
        <taxon>Pterygota</taxon>
        <taxon>Neoptera</taxon>
        <taxon>Endopterygota</taxon>
        <taxon>Coleoptera</taxon>
        <taxon>Polyphaga</taxon>
        <taxon>Cucujiformia</taxon>
        <taxon>Chrysomeloidea</taxon>
        <taxon>Chrysomelidae</taxon>
        <taxon>Bruchinae</taxon>
        <taxon>Bruchini</taxon>
        <taxon>Acanthoscelides</taxon>
    </lineage>
</organism>
<evidence type="ECO:0000313" key="1">
    <source>
        <dbReference type="EMBL" id="CAH1975358.1"/>
    </source>
</evidence>